<proteinExistence type="predicted"/>
<dbReference type="InterPro" id="IPR054722">
    <property type="entry name" value="PolX-like_BBD"/>
</dbReference>
<comment type="caution">
    <text evidence="2">The sequence shown here is derived from an EMBL/GenBank/DDBJ whole genome shotgun (WGS) entry which is preliminary data.</text>
</comment>
<accession>A0AAV8XN55</accession>
<keyword evidence="3" id="KW-1185">Reference proteome</keyword>
<dbReference type="Proteomes" id="UP001162156">
    <property type="component" value="Unassembled WGS sequence"/>
</dbReference>
<evidence type="ECO:0000313" key="3">
    <source>
        <dbReference type="Proteomes" id="UP001162156"/>
    </source>
</evidence>
<sequence length="165" mass="18372">MIVNSAATLRMRVRQRVKKLICRQKNAFHAVLLSKSNEVSSNDWYIDSGALQHMTLNENLLVETKETSIKEISTANSAKLSGSHVGKVMLSVNEKDIEVKNVLHVPNLAANLLSVSKIVENNNTVVFDKDGCPIYNANFETLVQQKPVNGVYKIQSNGPKDFFDN</sequence>
<evidence type="ECO:0000259" key="1">
    <source>
        <dbReference type="Pfam" id="PF22936"/>
    </source>
</evidence>
<evidence type="ECO:0000313" key="2">
    <source>
        <dbReference type="EMBL" id="KAJ8940027.1"/>
    </source>
</evidence>
<reference evidence="2" key="1">
    <citation type="journal article" date="2023" name="Insect Mol. Biol.">
        <title>Genome sequencing provides insights into the evolution of gene families encoding plant cell wall-degrading enzymes in longhorned beetles.</title>
        <authorList>
            <person name="Shin N.R."/>
            <person name="Okamura Y."/>
            <person name="Kirsch R."/>
            <person name="Pauchet Y."/>
        </authorList>
    </citation>
    <scope>NUCLEOTIDE SEQUENCE</scope>
    <source>
        <strain evidence="2">RBIC_L_NR</strain>
    </source>
</reference>
<dbReference type="EMBL" id="JANEYF010003027">
    <property type="protein sequence ID" value="KAJ8940027.1"/>
    <property type="molecule type" value="Genomic_DNA"/>
</dbReference>
<dbReference type="AlphaFoldDB" id="A0AAV8XN55"/>
<organism evidence="2 3">
    <name type="scientific">Rhamnusium bicolor</name>
    <dbReference type="NCBI Taxonomy" id="1586634"/>
    <lineage>
        <taxon>Eukaryota</taxon>
        <taxon>Metazoa</taxon>
        <taxon>Ecdysozoa</taxon>
        <taxon>Arthropoda</taxon>
        <taxon>Hexapoda</taxon>
        <taxon>Insecta</taxon>
        <taxon>Pterygota</taxon>
        <taxon>Neoptera</taxon>
        <taxon>Endopterygota</taxon>
        <taxon>Coleoptera</taxon>
        <taxon>Polyphaga</taxon>
        <taxon>Cucujiformia</taxon>
        <taxon>Chrysomeloidea</taxon>
        <taxon>Cerambycidae</taxon>
        <taxon>Lepturinae</taxon>
        <taxon>Rhagiini</taxon>
        <taxon>Rhamnusium</taxon>
    </lineage>
</organism>
<dbReference type="Pfam" id="PF22936">
    <property type="entry name" value="Pol_BBD"/>
    <property type="match status" value="1"/>
</dbReference>
<gene>
    <name evidence="2" type="ORF">NQ314_010858</name>
</gene>
<name>A0AAV8XN55_9CUCU</name>
<protein>
    <recommendedName>
        <fullName evidence="1">Retrovirus-related Pol polyprotein from transposon TNT 1-94-like beta-barrel domain-containing protein</fullName>
    </recommendedName>
</protein>
<feature type="domain" description="Retrovirus-related Pol polyprotein from transposon TNT 1-94-like beta-barrel" evidence="1">
    <location>
        <begin position="44"/>
        <end position="122"/>
    </location>
</feature>